<gene>
    <name evidence="2" type="ORF">FHS18_004807</name>
</gene>
<dbReference type="InterPro" id="IPR022742">
    <property type="entry name" value="Hydrolase_4"/>
</dbReference>
<reference evidence="2 3" key="1">
    <citation type="submission" date="2020-08" db="EMBL/GenBank/DDBJ databases">
        <title>Genomic Encyclopedia of Type Strains, Phase III (KMG-III): the genomes of soil and plant-associated and newly described type strains.</title>
        <authorList>
            <person name="Whitman W."/>
        </authorList>
    </citation>
    <scope>NUCLEOTIDE SEQUENCE [LARGE SCALE GENOMIC DNA]</scope>
    <source>
        <strain evidence="2 3">CECT 5862</strain>
    </source>
</reference>
<evidence type="ECO:0000313" key="2">
    <source>
        <dbReference type="EMBL" id="MBB3112705.1"/>
    </source>
</evidence>
<comment type="caution">
    <text evidence="2">The sequence shown here is derived from an EMBL/GenBank/DDBJ whole genome shotgun (WGS) entry which is preliminary data.</text>
</comment>
<dbReference type="SUPFAM" id="SSF53474">
    <property type="entry name" value="alpha/beta-Hydrolases"/>
    <property type="match status" value="1"/>
</dbReference>
<dbReference type="Proteomes" id="UP000570361">
    <property type="component" value="Unassembled WGS sequence"/>
</dbReference>
<proteinExistence type="predicted"/>
<dbReference type="AlphaFoldDB" id="A0A7W5FPS9"/>
<sequence length="333" mass="37220">MKKGWMILLLLVLLGGGAIITILVQNDFAINEQAVTINTPSGRLTGVLALPEEYSGKLGLVLFIHGDGPIDATHNDGYKPLWERLASLGYASLSMNKRGIEGSEGSWLEQSMEDRVEEAQQAIAWSRTQPMIDGDRIGVWGASQAGWVVPKLAGQEPLAFSILVSPAINWLSQGEYYTRSRMAKEGRSQAEIGQQIAYEKGINGLLRREASYEDYVASAKSDEAMTRERWAFVSKNYRSDATADLRHFHSPVLLLLGAADRNVDIKETERIYRLTVQPSDLLHIRVFKETEHSMLPLSTADSPLRAWMISLFAPRRITVDGYMEEIEDFLVHL</sequence>
<dbReference type="InterPro" id="IPR053145">
    <property type="entry name" value="AB_hydrolase_Est10"/>
</dbReference>
<protein>
    <recommendedName>
        <fullName evidence="1">Serine aminopeptidase S33 domain-containing protein</fullName>
    </recommendedName>
</protein>
<dbReference type="PANTHER" id="PTHR43265:SF1">
    <property type="entry name" value="ESTERASE ESTD"/>
    <property type="match status" value="1"/>
</dbReference>
<dbReference type="InterPro" id="IPR029058">
    <property type="entry name" value="AB_hydrolase_fold"/>
</dbReference>
<keyword evidence="3" id="KW-1185">Reference proteome</keyword>
<name>A0A7W5FPS9_9BACL</name>
<dbReference type="GO" id="GO:0052689">
    <property type="term" value="F:carboxylic ester hydrolase activity"/>
    <property type="evidence" value="ECO:0007669"/>
    <property type="project" value="TreeGrafter"/>
</dbReference>
<dbReference type="Pfam" id="PF12146">
    <property type="entry name" value="Hydrolase_4"/>
    <property type="match status" value="1"/>
</dbReference>
<feature type="domain" description="Serine aminopeptidase S33" evidence="1">
    <location>
        <begin position="59"/>
        <end position="295"/>
    </location>
</feature>
<dbReference type="PANTHER" id="PTHR43265">
    <property type="entry name" value="ESTERASE ESTD"/>
    <property type="match status" value="1"/>
</dbReference>
<evidence type="ECO:0000259" key="1">
    <source>
        <dbReference type="Pfam" id="PF12146"/>
    </source>
</evidence>
<accession>A0A7W5FPS9</accession>
<evidence type="ECO:0000313" key="3">
    <source>
        <dbReference type="Proteomes" id="UP000570361"/>
    </source>
</evidence>
<dbReference type="Gene3D" id="3.40.50.1820">
    <property type="entry name" value="alpha/beta hydrolase"/>
    <property type="match status" value="1"/>
</dbReference>
<dbReference type="EMBL" id="JACHXK010000014">
    <property type="protein sequence ID" value="MBB3112705.1"/>
    <property type="molecule type" value="Genomic_DNA"/>
</dbReference>
<organism evidence="2 3">
    <name type="scientific">Paenibacillus phyllosphaerae</name>
    <dbReference type="NCBI Taxonomy" id="274593"/>
    <lineage>
        <taxon>Bacteria</taxon>
        <taxon>Bacillati</taxon>
        <taxon>Bacillota</taxon>
        <taxon>Bacilli</taxon>
        <taxon>Bacillales</taxon>
        <taxon>Paenibacillaceae</taxon>
        <taxon>Paenibacillus</taxon>
    </lineage>
</organism>
<dbReference type="RefSeq" id="WP_183602824.1">
    <property type="nucleotide sequence ID" value="NZ_JACHXK010000014.1"/>
</dbReference>